<dbReference type="InterPro" id="IPR000362">
    <property type="entry name" value="Fumarate_lyase_fam"/>
</dbReference>
<sequence length="351" mass="37294">MSDVFNHPWLCGLFGDPEVQALWSPTEQIAHYTAFEVALSHALEDVGRVPQGHGAAAAATLEASIIDPASLAGDVARDGIPIPALVRRWRAADPAHKDAIHAGATSQDVMDTALALTLQAVSDLLTRRLRNLDASLWDLDARFGDRLLMGRTRMQAALWIQIADRLRSWRVPLAAHADRLDAARAGVERLQLGGAVGTRHSFGDQGQAIANTMAARLRLSAPDHAWHNERGGIVHYAACLAGLSGALGKMGQDIVLMAQQGLDDIRIAGGGGSSAMPHKSNPVLAELLVTLARLNAGSLSGMHHALIHEQERSGAAWMLEWALLPQMTLATGRAITAAHALCDGIEDMGAA</sequence>
<geneLocation type="plasmid" evidence="3 4">
    <name>unnamed05</name>
</geneLocation>
<evidence type="ECO:0000313" key="3">
    <source>
        <dbReference type="EMBL" id="WPZ23913.1"/>
    </source>
</evidence>
<dbReference type="PRINTS" id="PR00149">
    <property type="entry name" value="FUMRATELYASE"/>
</dbReference>
<evidence type="ECO:0000256" key="1">
    <source>
        <dbReference type="ARBA" id="ARBA00034772"/>
    </source>
</evidence>
<dbReference type="InterPro" id="IPR022761">
    <property type="entry name" value="Fumarate_lyase_N"/>
</dbReference>
<accession>A0ABZ0V579</accession>
<feature type="domain" description="Fumarate lyase N-terminal" evidence="2">
    <location>
        <begin position="94"/>
        <end position="291"/>
    </location>
</feature>
<dbReference type="SUPFAM" id="SSF48557">
    <property type="entry name" value="L-aspartase-like"/>
    <property type="match status" value="1"/>
</dbReference>
<comment type="similarity">
    <text evidence="1">Belongs to the class-II fumarase/aspartase family.</text>
</comment>
<gene>
    <name evidence="3" type="ORF">T7987_19375</name>
</gene>
<proteinExistence type="inferred from homology"/>
<name>A0ABZ0V579_9RHOB</name>
<dbReference type="NCBIfam" id="NF004631">
    <property type="entry name" value="PRK05975.1"/>
    <property type="match status" value="1"/>
</dbReference>
<dbReference type="Gene3D" id="1.20.200.10">
    <property type="entry name" value="Fumarase/aspartase (Central domain)"/>
    <property type="match status" value="1"/>
</dbReference>
<dbReference type="PROSITE" id="PS00163">
    <property type="entry name" value="FUMARATE_LYASES"/>
    <property type="match status" value="1"/>
</dbReference>
<dbReference type="Pfam" id="PF00206">
    <property type="entry name" value="Lyase_1"/>
    <property type="match status" value="1"/>
</dbReference>
<keyword evidence="3" id="KW-0614">Plasmid</keyword>
<dbReference type="EC" id="5.5.1.2" evidence="3"/>
<dbReference type="PANTHER" id="PTHR43172">
    <property type="entry name" value="ADENYLOSUCCINATE LYASE"/>
    <property type="match status" value="1"/>
</dbReference>
<organism evidence="3 4">
    <name type="scientific">Sulfitobacter faviae</name>
    <dbReference type="NCBI Taxonomy" id="1775881"/>
    <lineage>
        <taxon>Bacteria</taxon>
        <taxon>Pseudomonadati</taxon>
        <taxon>Pseudomonadota</taxon>
        <taxon>Alphaproteobacteria</taxon>
        <taxon>Rhodobacterales</taxon>
        <taxon>Roseobacteraceae</taxon>
        <taxon>Sulfitobacter</taxon>
    </lineage>
</organism>
<dbReference type="PANTHER" id="PTHR43172:SF2">
    <property type="entry name" value="ADENYLOSUCCINATE LYASE C-TERMINAL DOMAIN-CONTAINING PROTEIN"/>
    <property type="match status" value="1"/>
</dbReference>
<keyword evidence="3" id="KW-0413">Isomerase</keyword>
<evidence type="ECO:0000313" key="4">
    <source>
        <dbReference type="Proteomes" id="UP001326567"/>
    </source>
</evidence>
<dbReference type="InterPro" id="IPR008948">
    <property type="entry name" value="L-Aspartase-like"/>
</dbReference>
<dbReference type="RefSeq" id="WP_322330070.1">
    <property type="nucleotide sequence ID" value="NZ_CP139730.1"/>
</dbReference>
<dbReference type="GO" id="GO:0047472">
    <property type="term" value="F:3-carboxy-cis,cis-muconate cycloisomerase activity"/>
    <property type="evidence" value="ECO:0007669"/>
    <property type="project" value="UniProtKB-EC"/>
</dbReference>
<protein>
    <submittedName>
        <fullName evidence="3">3-carboxy-cis,cis-muconate cycloisomerase</fullName>
        <ecNumber evidence="3">5.5.1.2</ecNumber>
    </submittedName>
</protein>
<dbReference type="InterPro" id="IPR020557">
    <property type="entry name" value="Fumarate_lyase_CS"/>
</dbReference>
<evidence type="ECO:0000259" key="2">
    <source>
        <dbReference type="Pfam" id="PF00206"/>
    </source>
</evidence>
<dbReference type="Proteomes" id="UP001326567">
    <property type="component" value="Plasmid unnamed05"/>
</dbReference>
<keyword evidence="4" id="KW-1185">Reference proteome</keyword>
<reference evidence="3 4" key="1">
    <citation type="submission" date="2023-11" db="EMBL/GenBank/DDBJ databases">
        <title>From the Deep-Sea to the Surface: Bacterial Genomes Isolated from the Moytirra Hydrothermal Vent Plume.</title>
        <authorList>
            <person name="Major S.R."/>
        </authorList>
    </citation>
    <scope>NUCLEOTIDE SEQUENCE [LARGE SCALE GENOMIC DNA]</scope>
    <source>
        <strain evidence="3 4">OXR-9</strain>
        <plasmid evidence="3 4">unnamed05</plasmid>
    </source>
</reference>
<dbReference type="EMBL" id="CP139730">
    <property type="protein sequence ID" value="WPZ23913.1"/>
    <property type="molecule type" value="Genomic_DNA"/>
</dbReference>